<keyword evidence="3" id="KW-0223">Dioxygenase</keyword>
<keyword evidence="4" id="KW-1185">Reference proteome</keyword>
<dbReference type="Gene3D" id="2.60.130.10">
    <property type="entry name" value="Aromatic compound dioxygenase"/>
    <property type="match status" value="1"/>
</dbReference>
<name>A0A1D2MTG3_ORCCI</name>
<protein>
    <submittedName>
        <fullName evidence="3">Catechol 1,2-dioxygenase 1</fullName>
    </submittedName>
</protein>
<gene>
    <name evidence="3" type="ORF">Ocin01_10487</name>
</gene>
<dbReference type="InterPro" id="IPR000627">
    <property type="entry name" value="Intradiol_dOase_C"/>
</dbReference>
<dbReference type="SUPFAM" id="SSF49482">
    <property type="entry name" value="Aromatic compound dioxygenase"/>
    <property type="match status" value="1"/>
</dbReference>
<sequence>MMESKAELSLTPQGPEGPFYIPGQPVRSDIREDKNGLPLTIQFNIKDYNKDGSPVTNAEVHVWHADPMGIYSGYLALYPIEEKGISGEQHVEPTDDSSFLRGIQTTNSSGIAEFQTVFPGWYGRRTPHIHFKVKVSDKDCYTGEVYFDNSLADKVYYNVKPYSERETAKKKYNEDDPEFVTHDGDMTKVNLDGDPNTALHGTLDVTISTAT</sequence>
<dbReference type="AlphaFoldDB" id="A0A1D2MTG3"/>
<dbReference type="PANTHER" id="PTHR34315">
    <property type="match status" value="1"/>
</dbReference>
<dbReference type="InterPro" id="IPR015889">
    <property type="entry name" value="Intradiol_dOase_core"/>
</dbReference>
<dbReference type="EMBL" id="LJIJ01000566">
    <property type="protein sequence ID" value="ODM96188.1"/>
    <property type="molecule type" value="Genomic_DNA"/>
</dbReference>
<evidence type="ECO:0000259" key="2">
    <source>
        <dbReference type="Pfam" id="PF00775"/>
    </source>
</evidence>
<dbReference type="GO" id="GO:0016702">
    <property type="term" value="F:oxidoreductase activity, acting on single donors with incorporation of molecular oxygen, incorporation of two atoms of oxygen"/>
    <property type="evidence" value="ECO:0007669"/>
    <property type="project" value="InterPro"/>
</dbReference>
<dbReference type="PANTHER" id="PTHR34315:SF1">
    <property type="entry name" value="INTRADIOL RING-CLEAVAGE DIOXYGENASES DOMAIN-CONTAINING PROTEIN-RELATED"/>
    <property type="match status" value="1"/>
</dbReference>
<comment type="caution">
    <text evidence="3">The sequence shown here is derived from an EMBL/GenBank/DDBJ whole genome shotgun (WGS) entry which is preliminary data.</text>
</comment>
<dbReference type="GO" id="GO:0008199">
    <property type="term" value="F:ferric iron binding"/>
    <property type="evidence" value="ECO:0007669"/>
    <property type="project" value="InterPro"/>
</dbReference>
<dbReference type="Pfam" id="PF00775">
    <property type="entry name" value="Dioxygenase_C"/>
    <property type="match status" value="1"/>
</dbReference>
<dbReference type="Proteomes" id="UP000094527">
    <property type="component" value="Unassembled WGS sequence"/>
</dbReference>
<feature type="domain" description="Intradiol ring-cleavage dioxygenases" evidence="2">
    <location>
        <begin position="16"/>
        <end position="160"/>
    </location>
</feature>
<reference evidence="3 4" key="1">
    <citation type="journal article" date="2016" name="Genome Biol. Evol.">
        <title>Gene Family Evolution Reflects Adaptation to Soil Environmental Stressors in the Genome of the Collembolan Orchesella cincta.</title>
        <authorList>
            <person name="Faddeeva-Vakhrusheva A."/>
            <person name="Derks M.F."/>
            <person name="Anvar S.Y."/>
            <person name="Agamennone V."/>
            <person name="Suring W."/>
            <person name="Smit S."/>
            <person name="van Straalen N.M."/>
            <person name="Roelofs D."/>
        </authorList>
    </citation>
    <scope>NUCLEOTIDE SEQUENCE [LARGE SCALE GENOMIC DNA]</scope>
    <source>
        <tissue evidence="3">Mixed pool</tissue>
    </source>
</reference>
<organism evidence="3 4">
    <name type="scientific">Orchesella cincta</name>
    <name type="common">Springtail</name>
    <name type="synonym">Podura cincta</name>
    <dbReference type="NCBI Taxonomy" id="48709"/>
    <lineage>
        <taxon>Eukaryota</taxon>
        <taxon>Metazoa</taxon>
        <taxon>Ecdysozoa</taxon>
        <taxon>Arthropoda</taxon>
        <taxon>Hexapoda</taxon>
        <taxon>Collembola</taxon>
        <taxon>Entomobryomorpha</taxon>
        <taxon>Entomobryoidea</taxon>
        <taxon>Orchesellidae</taxon>
        <taxon>Orchesellinae</taxon>
        <taxon>Orchesella</taxon>
    </lineage>
</organism>
<feature type="region of interest" description="Disordered" evidence="1">
    <location>
        <begin position="1"/>
        <end position="20"/>
    </location>
</feature>
<keyword evidence="3" id="KW-0560">Oxidoreductase</keyword>
<dbReference type="STRING" id="48709.A0A1D2MTG3"/>
<evidence type="ECO:0000313" key="3">
    <source>
        <dbReference type="EMBL" id="ODM96188.1"/>
    </source>
</evidence>
<evidence type="ECO:0000313" key="4">
    <source>
        <dbReference type="Proteomes" id="UP000094527"/>
    </source>
</evidence>
<accession>A0A1D2MTG3</accession>
<evidence type="ECO:0000256" key="1">
    <source>
        <dbReference type="SAM" id="MobiDB-lite"/>
    </source>
</evidence>
<proteinExistence type="predicted"/>
<dbReference type="OMA" id="NTRIMDA"/>